<comment type="subcellular location">
    <subcellularLocation>
        <location evidence="3">Chromosome</location>
    </subcellularLocation>
    <subcellularLocation>
        <location evidence="2 7">Nucleus</location>
    </subcellularLocation>
</comment>
<keyword evidence="11" id="KW-1185">Reference proteome</keyword>
<comment type="caution">
    <text evidence="10">The sequence shown here is derived from an EMBL/GenBank/DDBJ whole genome shotgun (WGS) entry which is preliminary data.</text>
</comment>
<evidence type="ECO:0000259" key="9">
    <source>
        <dbReference type="PROSITE" id="PS51504"/>
    </source>
</evidence>
<evidence type="ECO:0000313" key="10">
    <source>
        <dbReference type="EMBL" id="KAJ9597149.1"/>
    </source>
</evidence>
<name>A0AAD8EPD0_DIPPU</name>
<comment type="function">
    <text evidence="1">Histones H1 are necessary for the condensation of nucleosome chains into higher-order structures.</text>
</comment>
<feature type="compositionally biased region" description="Basic residues" evidence="8">
    <location>
        <begin position="177"/>
        <end position="200"/>
    </location>
</feature>
<feature type="compositionally biased region" description="Low complexity" evidence="8">
    <location>
        <begin position="47"/>
        <end position="60"/>
    </location>
</feature>
<reference evidence="10" key="1">
    <citation type="journal article" date="2023" name="IScience">
        <title>Live-bearing cockroach genome reveals convergent evolutionary mechanisms linked to viviparity in insects and beyond.</title>
        <authorList>
            <person name="Fouks B."/>
            <person name="Harrison M.C."/>
            <person name="Mikhailova A.A."/>
            <person name="Marchal E."/>
            <person name="English S."/>
            <person name="Carruthers M."/>
            <person name="Jennings E.C."/>
            <person name="Chiamaka E.L."/>
            <person name="Frigard R.A."/>
            <person name="Pippel M."/>
            <person name="Attardo G.M."/>
            <person name="Benoit J.B."/>
            <person name="Bornberg-Bauer E."/>
            <person name="Tobe S.S."/>
        </authorList>
    </citation>
    <scope>NUCLEOTIDE SEQUENCE</scope>
    <source>
        <strain evidence="10">Stay&amp;Tobe</strain>
    </source>
</reference>
<gene>
    <name evidence="10" type="ORF">L9F63_026961</name>
</gene>
<dbReference type="GO" id="GO:0031492">
    <property type="term" value="F:nucleosomal DNA binding"/>
    <property type="evidence" value="ECO:0007669"/>
    <property type="project" value="TreeGrafter"/>
</dbReference>
<keyword evidence="4 7" id="KW-0158">Chromosome</keyword>
<dbReference type="InterPro" id="IPR036388">
    <property type="entry name" value="WH-like_DNA-bd_sf"/>
</dbReference>
<dbReference type="GO" id="GO:0000786">
    <property type="term" value="C:nucleosome"/>
    <property type="evidence" value="ECO:0007669"/>
    <property type="project" value="InterPro"/>
</dbReference>
<reference evidence="10" key="2">
    <citation type="submission" date="2023-05" db="EMBL/GenBank/DDBJ databases">
        <authorList>
            <person name="Fouks B."/>
        </authorList>
    </citation>
    <scope>NUCLEOTIDE SEQUENCE</scope>
    <source>
        <strain evidence="10">Stay&amp;Tobe</strain>
        <tissue evidence="10">Testes</tissue>
    </source>
</reference>
<evidence type="ECO:0000256" key="3">
    <source>
        <dbReference type="ARBA" id="ARBA00004286"/>
    </source>
</evidence>
<dbReference type="PANTHER" id="PTHR11467:SF20">
    <property type="entry name" value="H15 DOMAIN-CONTAINING PROTEIN-RELATED"/>
    <property type="match status" value="1"/>
</dbReference>
<dbReference type="GO" id="GO:0030261">
    <property type="term" value="P:chromosome condensation"/>
    <property type="evidence" value="ECO:0007669"/>
    <property type="project" value="TreeGrafter"/>
</dbReference>
<evidence type="ECO:0000256" key="6">
    <source>
        <dbReference type="ARBA" id="ARBA00023242"/>
    </source>
</evidence>
<dbReference type="GO" id="GO:0006334">
    <property type="term" value="P:nucleosome assembly"/>
    <property type="evidence" value="ECO:0007669"/>
    <property type="project" value="InterPro"/>
</dbReference>
<feature type="region of interest" description="Disordered" evidence="8">
    <location>
        <begin position="286"/>
        <end position="325"/>
    </location>
</feature>
<sequence>LSSLIHVPSLTVKMGTNRYLNEKNKFLVVYENLNASETSLPQADTVAASAPATAPAQASPKKAKSSGKKPRAKPAHPRTSEMVSSAIKSLKERGGSSLQAIKKYIAANYKVDPEKFAPFIKKYLKAAVASGELLQTKGKGASGSFKLASAAKPEKAAAASAPSRSKAPKEKKQAPSKAKRSIKKASKVPTKKPKAPKPKKTAAMPPKASGKAAKKAELAKHAVSEGTKAVTKKATQLMTVKKSKNRQNLRRNHSRTFVNVRESKCISKIVTRNLPQAGKVFWEEAQGQAGTSSHVGDGHKETKGKDQEGVEASGKSRQEGRNQGCHQVHQLKANTINDDEVKARVLPACCGTCKFGGIENIVCLQLLLRRFCRLKNYLRQDRWP</sequence>
<dbReference type="GO" id="GO:0045910">
    <property type="term" value="P:negative regulation of DNA recombination"/>
    <property type="evidence" value="ECO:0007669"/>
    <property type="project" value="TreeGrafter"/>
</dbReference>
<dbReference type="SMART" id="SM00526">
    <property type="entry name" value="H15"/>
    <property type="match status" value="1"/>
</dbReference>
<evidence type="ECO:0000313" key="11">
    <source>
        <dbReference type="Proteomes" id="UP001233999"/>
    </source>
</evidence>
<dbReference type="CDD" id="cd00073">
    <property type="entry name" value="H15"/>
    <property type="match status" value="1"/>
</dbReference>
<dbReference type="PRINTS" id="PR00624">
    <property type="entry name" value="HISTONEH5"/>
</dbReference>
<feature type="non-terminal residue" evidence="10">
    <location>
        <position position="384"/>
    </location>
</feature>
<feature type="non-terminal residue" evidence="10">
    <location>
        <position position="1"/>
    </location>
</feature>
<feature type="compositionally biased region" description="Basic residues" evidence="8">
    <location>
        <begin position="61"/>
        <end position="76"/>
    </location>
</feature>
<keyword evidence="6 7" id="KW-0539">Nucleus</keyword>
<feature type="compositionally biased region" description="Low complexity" evidence="8">
    <location>
        <begin position="148"/>
        <end position="165"/>
    </location>
</feature>
<evidence type="ECO:0000256" key="8">
    <source>
        <dbReference type="SAM" id="MobiDB-lite"/>
    </source>
</evidence>
<organism evidence="10 11">
    <name type="scientific">Diploptera punctata</name>
    <name type="common">Pacific beetle cockroach</name>
    <dbReference type="NCBI Taxonomy" id="6984"/>
    <lineage>
        <taxon>Eukaryota</taxon>
        <taxon>Metazoa</taxon>
        <taxon>Ecdysozoa</taxon>
        <taxon>Arthropoda</taxon>
        <taxon>Hexapoda</taxon>
        <taxon>Insecta</taxon>
        <taxon>Pterygota</taxon>
        <taxon>Neoptera</taxon>
        <taxon>Polyneoptera</taxon>
        <taxon>Dictyoptera</taxon>
        <taxon>Blattodea</taxon>
        <taxon>Blaberoidea</taxon>
        <taxon>Blaberidae</taxon>
        <taxon>Diplopterinae</taxon>
        <taxon>Diploptera</taxon>
    </lineage>
</organism>
<dbReference type="SUPFAM" id="SSF46785">
    <property type="entry name" value="Winged helix' DNA-binding domain"/>
    <property type="match status" value="1"/>
</dbReference>
<accession>A0AAD8EPD0</accession>
<feature type="compositionally biased region" description="Basic and acidic residues" evidence="8">
    <location>
        <begin position="214"/>
        <end position="223"/>
    </location>
</feature>
<dbReference type="Pfam" id="PF00538">
    <property type="entry name" value="Linker_histone"/>
    <property type="match status" value="1"/>
</dbReference>
<proteinExistence type="inferred from homology"/>
<dbReference type="InterPro" id="IPR005819">
    <property type="entry name" value="H1/H5"/>
</dbReference>
<evidence type="ECO:0000256" key="7">
    <source>
        <dbReference type="RuleBase" id="RU003894"/>
    </source>
</evidence>
<feature type="compositionally biased region" description="Basic and acidic residues" evidence="8">
    <location>
        <begin position="296"/>
        <end position="320"/>
    </location>
</feature>
<evidence type="ECO:0000256" key="1">
    <source>
        <dbReference type="ARBA" id="ARBA00002809"/>
    </source>
</evidence>
<dbReference type="GO" id="GO:0005634">
    <property type="term" value="C:nucleus"/>
    <property type="evidence" value="ECO:0007669"/>
    <property type="project" value="UniProtKB-SubCell"/>
</dbReference>
<protein>
    <recommendedName>
        <fullName evidence="9">H15 domain-containing protein</fullName>
    </recommendedName>
</protein>
<feature type="region of interest" description="Disordered" evidence="8">
    <location>
        <begin position="148"/>
        <end position="249"/>
    </location>
</feature>
<feature type="compositionally biased region" description="Low complexity" evidence="8">
    <location>
        <begin position="201"/>
        <end position="211"/>
    </location>
</feature>
<dbReference type="AlphaFoldDB" id="A0AAD8EPD0"/>
<dbReference type="EMBL" id="JASPKZ010001740">
    <property type="protein sequence ID" value="KAJ9597149.1"/>
    <property type="molecule type" value="Genomic_DNA"/>
</dbReference>
<dbReference type="Proteomes" id="UP001233999">
    <property type="component" value="Unassembled WGS sequence"/>
</dbReference>
<evidence type="ECO:0000256" key="5">
    <source>
        <dbReference type="ARBA" id="ARBA00023125"/>
    </source>
</evidence>
<feature type="region of interest" description="Disordered" evidence="8">
    <location>
        <begin position="44"/>
        <end position="88"/>
    </location>
</feature>
<dbReference type="GO" id="GO:0030527">
    <property type="term" value="F:structural constituent of chromatin"/>
    <property type="evidence" value="ECO:0007669"/>
    <property type="project" value="InterPro"/>
</dbReference>
<dbReference type="PROSITE" id="PS51504">
    <property type="entry name" value="H15"/>
    <property type="match status" value="1"/>
</dbReference>
<evidence type="ECO:0000256" key="2">
    <source>
        <dbReference type="ARBA" id="ARBA00004123"/>
    </source>
</evidence>
<comment type="similarity">
    <text evidence="7">Belongs to the histone H1/H5 family.</text>
</comment>
<dbReference type="PANTHER" id="PTHR11467">
    <property type="entry name" value="HISTONE H1"/>
    <property type="match status" value="1"/>
</dbReference>
<dbReference type="InterPro" id="IPR036390">
    <property type="entry name" value="WH_DNA-bd_sf"/>
</dbReference>
<dbReference type="GO" id="GO:0003690">
    <property type="term" value="F:double-stranded DNA binding"/>
    <property type="evidence" value="ECO:0007669"/>
    <property type="project" value="TreeGrafter"/>
</dbReference>
<dbReference type="FunFam" id="1.10.10.10:FF:000140">
    <property type="entry name" value="Histone H1.0"/>
    <property type="match status" value="1"/>
</dbReference>
<dbReference type="Gene3D" id="1.10.10.10">
    <property type="entry name" value="Winged helix-like DNA-binding domain superfamily/Winged helix DNA-binding domain"/>
    <property type="match status" value="1"/>
</dbReference>
<feature type="domain" description="H15" evidence="9">
    <location>
        <begin position="75"/>
        <end position="149"/>
    </location>
</feature>
<dbReference type="InterPro" id="IPR005818">
    <property type="entry name" value="Histone_H1/H5_H15"/>
</dbReference>
<keyword evidence="5 7" id="KW-0238">DNA-binding</keyword>
<evidence type="ECO:0000256" key="4">
    <source>
        <dbReference type="ARBA" id="ARBA00022454"/>
    </source>
</evidence>